<evidence type="ECO:0000313" key="2">
    <source>
        <dbReference type="EMBL" id="SHJ38275.1"/>
    </source>
</evidence>
<proteinExistence type="predicted"/>
<protein>
    <submittedName>
        <fullName evidence="2">Endonuclease/Exonuclease/phosphatase family protein</fullName>
    </submittedName>
</protein>
<dbReference type="InterPro" id="IPR036691">
    <property type="entry name" value="Endo/exonu/phosph_ase_sf"/>
</dbReference>
<evidence type="ECO:0000313" key="3">
    <source>
        <dbReference type="Proteomes" id="UP000324781"/>
    </source>
</evidence>
<keyword evidence="2" id="KW-0255">Endonuclease</keyword>
<dbReference type="InterPro" id="IPR005135">
    <property type="entry name" value="Endo/exonuclease/phosphatase"/>
</dbReference>
<keyword evidence="3" id="KW-1185">Reference proteome</keyword>
<organism evidence="2 3">
    <name type="scientific">Thermoclostridium caenicola</name>
    <dbReference type="NCBI Taxonomy" id="659425"/>
    <lineage>
        <taxon>Bacteria</taxon>
        <taxon>Bacillati</taxon>
        <taxon>Bacillota</taxon>
        <taxon>Clostridia</taxon>
        <taxon>Eubacteriales</taxon>
        <taxon>Oscillospiraceae</taxon>
        <taxon>Thermoclostridium</taxon>
    </lineage>
</organism>
<name>A0A1M6IUX6_9FIRM</name>
<keyword evidence="2" id="KW-0540">Nuclease</keyword>
<dbReference type="Proteomes" id="UP000324781">
    <property type="component" value="Unassembled WGS sequence"/>
</dbReference>
<dbReference type="AlphaFoldDB" id="A0A1M6IUX6"/>
<evidence type="ECO:0000259" key="1">
    <source>
        <dbReference type="Pfam" id="PF03372"/>
    </source>
</evidence>
<dbReference type="EMBL" id="FQZP01000048">
    <property type="protein sequence ID" value="SHJ38275.1"/>
    <property type="molecule type" value="Genomic_DNA"/>
</dbReference>
<dbReference type="Pfam" id="PF03372">
    <property type="entry name" value="Exo_endo_phos"/>
    <property type="match status" value="1"/>
</dbReference>
<sequence>MCYKMKIMNLNINDFGGIANHREEYKKIFNNKYLVEWDKLYKSHNVDGIFQYIEDLTSKPDIIVLQEFDINSKEATYFKGKMEGLGYKLASENPSKRPSMTVFFIAKGIAYEHIKHIHERNLRAYAVKLCNDLVVYGTHVPPKYDEVFWNELDCFVRKYRNHKLVLIGDFNTINVCNKSRLEALLNKTGLIDVWLEKGNYNPISVPGDYAFVSETIKTADVEIEISHIEFSDHPVIMLTLL</sequence>
<reference evidence="2 3" key="1">
    <citation type="submission" date="2016-11" db="EMBL/GenBank/DDBJ databases">
        <authorList>
            <person name="Varghese N."/>
            <person name="Submissions S."/>
        </authorList>
    </citation>
    <scope>NUCLEOTIDE SEQUENCE [LARGE SCALE GENOMIC DNA]</scope>
    <source>
        <strain evidence="2 3">DSM 19027</strain>
    </source>
</reference>
<dbReference type="OrthoDB" id="1823084at2"/>
<feature type="domain" description="Endonuclease/exonuclease/phosphatase" evidence="1">
    <location>
        <begin position="43"/>
        <end position="233"/>
    </location>
</feature>
<dbReference type="Gene3D" id="3.60.10.10">
    <property type="entry name" value="Endonuclease/exonuclease/phosphatase"/>
    <property type="match status" value="1"/>
</dbReference>
<keyword evidence="2" id="KW-0378">Hydrolase</keyword>
<accession>A0A1M6IUX6</accession>
<keyword evidence="2" id="KW-0269">Exonuclease</keyword>
<dbReference type="GO" id="GO:0004527">
    <property type="term" value="F:exonuclease activity"/>
    <property type="evidence" value="ECO:0007669"/>
    <property type="project" value="UniProtKB-KW"/>
</dbReference>
<gene>
    <name evidence="2" type="ORF">SAMN05444373_10482</name>
</gene>
<dbReference type="GO" id="GO:0004519">
    <property type="term" value="F:endonuclease activity"/>
    <property type="evidence" value="ECO:0007669"/>
    <property type="project" value="UniProtKB-KW"/>
</dbReference>
<dbReference type="SUPFAM" id="SSF56219">
    <property type="entry name" value="DNase I-like"/>
    <property type="match status" value="1"/>
</dbReference>